<dbReference type="EMBL" id="CVRI01000040">
    <property type="protein sequence ID" value="CRK94904.1"/>
    <property type="molecule type" value="Genomic_DNA"/>
</dbReference>
<organism evidence="1 2">
    <name type="scientific">Clunio marinus</name>
    <dbReference type="NCBI Taxonomy" id="568069"/>
    <lineage>
        <taxon>Eukaryota</taxon>
        <taxon>Metazoa</taxon>
        <taxon>Ecdysozoa</taxon>
        <taxon>Arthropoda</taxon>
        <taxon>Hexapoda</taxon>
        <taxon>Insecta</taxon>
        <taxon>Pterygota</taxon>
        <taxon>Neoptera</taxon>
        <taxon>Endopterygota</taxon>
        <taxon>Diptera</taxon>
        <taxon>Nematocera</taxon>
        <taxon>Chironomoidea</taxon>
        <taxon>Chironomidae</taxon>
        <taxon>Clunio</taxon>
    </lineage>
</organism>
<dbReference type="Proteomes" id="UP000183832">
    <property type="component" value="Unassembled WGS sequence"/>
</dbReference>
<evidence type="ECO:0000313" key="2">
    <source>
        <dbReference type="Proteomes" id="UP000183832"/>
    </source>
</evidence>
<dbReference type="AlphaFoldDB" id="A0A1J1I3L8"/>
<name>A0A1J1I3L8_9DIPT</name>
<reference evidence="1 2" key="1">
    <citation type="submission" date="2015-04" db="EMBL/GenBank/DDBJ databases">
        <authorList>
            <person name="Syromyatnikov M.Y."/>
            <person name="Popov V.N."/>
        </authorList>
    </citation>
    <scope>NUCLEOTIDE SEQUENCE [LARGE SCALE GENOMIC DNA]</scope>
</reference>
<proteinExistence type="predicted"/>
<accession>A0A1J1I3L8</accession>
<keyword evidence="2" id="KW-1185">Reference proteome</keyword>
<gene>
    <name evidence="1" type="ORF">CLUMA_CG008397</name>
</gene>
<sequence>MDGNLKFVQMKVEEFSLNISRREQVRTTKKFTTGPYSSGHIFPFVNLFINTVKSKSTCDVGENSK</sequence>
<protein>
    <submittedName>
        <fullName evidence="1">CLUMA_CG008397, isoform A</fullName>
    </submittedName>
</protein>
<evidence type="ECO:0000313" key="1">
    <source>
        <dbReference type="EMBL" id="CRK94904.1"/>
    </source>
</evidence>
<dbReference type="OrthoDB" id="429467at2759"/>